<dbReference type="Proteomes" id="UP000037751">
    <property type="component" value="Unassembled WGS sequence"/>
</dbReference>
<dbReference type="EMBL" id="LGAV01000002">
    <property type="protein sequence ID" value="KOS15181.1"/>
    <property type="molecule type" value="Genomic_DNA"/>
</dbReference>
<dbReference type="AlphaFoldDB" id="A0A0M8MWU9"/>
<name>A0A0M8MWU9_9BASI</name>
<dbReference type="GeneID" id="28728689"/>
<keyword evidence="2 5" id="KW-0812">Transmembrane</keyword>
<sequence length="256" mass="28756">MSSSNTTPAVAPPPYTYQSIPQDEHLAGEVDPDDFKFGVTVEQSAPEIRSMFVRKVYTVLFFQILGTAMVAGGLSTQKAAAWIQTNPWVMLVALFGSMGSLGLVYWKRYNHPTNLYMLGLFTTFEAVSLGALVSFLDQVVVLKAVIITTFVFLGLTLFTLQSQYDFSSLQTWLFWGLLVLLGTGFVQMFFPYSHMFELVYSAAGCVIFSGYVMYDTWMIQRRLSPDDWVLANVSLYLDIVNLFISILRLLNATSEE</sequence>
<accession>A0A0M8MWU9</accession>
<feature type="transmembrane region" description="Helical" evidence="5">
    <location>
        <begin position="229"/>
        <end position="250"/>
    </location>
</feature>
<evidence type="ECO:0000256" key="4">
    <source>
        <dbReference type="ARBA" id="ARBA00023136"/>
    </source>
</evidence>
<keyword evidence="4 5" id="KW-0472">Membrane</keyword>
<keyword evidence="7" id="KW-1185">Reference proteome</keyword>
<dbReference type="CDD" id="cd10429">
    <property type="entry name" value="GAAP_like"/>
    <property type="match status" value="1"/>
</dbReference>
<evidence type="ECO:0000256" key="2">
    <source>
        <dbReference type="ARBA" id="ARBA00022692"/>
    </source>
</evidence>
<evidence type="ECO:0000256" key="3">
    <source>
        <dbReference type="ARBA" id="ARBA00022989"/>
    </source>
</evidence>
<proteinExistence type="inferred from homology"/>
<evidence type="ECO:0000256" key="5">
    <source>
        <dbReference type="RuleBase" id="RU004379"/>
    </source>
</evidence>
<comment type="similarity">
    <text evidence="5">Belongs to the BI1 family.</text>
</comment>
<feature type="transmembrane region" description="Helical" evidence="5">
    <location>
        <begin position="172"/>
        <end position="192"/>
    </location>
</feature>
<dbReference type="InterPro" id="IPR006214">
    <property type="entry name" value="Bax_inhibitor_1-related"/>
</dbReference>
<dbReference type="Pfam" id="PF01027">
    <property type="entry name" value="Bax1-I"/>
    <property type="match status" value="1"/>
</dbReference>
<comment type="caution">
    <text evidence="6">The sequence shown here is derived from an EMBL/GenBank/DDBJ whole genome shotgun (WGS) entry which is preliminary data.</text>
</comment>
<evidence type="ECO:0000256" key="1">
    <source>
        <dbReference type="ARBA" id="ARBA00004141"/>
    </source>
</evidence>
<gene>
    <name evidence="6" type="ORF">Malapachy_2322</name>
</gene>
<feature type="transmembrane region" description="Helical" evidence="5">
    <location>
        <begin position="88"/>
        <end position="106"/>
    </location>
</feature>
<feature type="transmembrane region" description="Helical" evidence="5">
    <location>
        <begin position="198"/>
        <end position="217"/>
    </location>
</feature>
<feature type="transmembrane region" description="Helical" evidence="5">
    <location>
        <begin position="115"/>
        <end position="135"/>
    </location>
</feature>
<feature type="transmembrane region" description="Helical" evidence="5">
    <location>
        <begin position="56"/>
        <end position="76"/>
    </location>
</feature>
<protein>
    <submittedName>
        <fullName evidence="6">Uncharacterized protein</fullName>
    </submittedName>
</protein>
<keyword evidence="3 5" id="KW-1133">Transmembrane helix</keyword>
<feature type="transmembrane region" description="Helical" evidence="5">
    <location>
        <begin position="141"/>
        <end position="160"/>
    </location>
</feature>
<dbReference type="VEuPathDB" id="FungiDB:Malapachy_2322"/>
<evidence type="ECO:0000313" key="7">
    <source>
        <dbReference type="Proteomes" id="UP000037751"/>
    </source>
</evidence>
<dbReference type="GO" id="GO:0016020">
    <property type="term" value="C:membrane"/>
    <property type="evidence" value="ECO:0007669"/>
    <property type="project" value="UniProtKB-SubCell"/>
</dbReference>
<dbReference type="PANTHER" id="PTHR23291:SF50">
    <property type="entry name" value="PROTEIN LIFEGUARD 4"/>
    <property type="match status" value="1"/>
</dbReference>
<comment type="subcellular location">
    <subcellularLocation>
        <location evidence="1">Membrane</location>
        <topology evidence="1">Multi-pass membrane protein</topology>
    </subcellularLocation>
</comment>
<reference evidence="6 7" key="1">
    <citation type="submission" date="2015-07" db="EMBL/GenBank/DDBJ databases">
        <title>Draft Genome Sequence of Malassezia furfur CBS1878 and Malassezia pachydermatis CBS1879.</title>
        <authorList>
            <person name="Triana S."/>
            <person name="Ohm R."/>
            <person name="Gonzalez A."/>
            <person name="DeCock H."/>
            <person name="Restrepo S."/>
            <person name="Celis A."/>
        </authorList>
    </citation>
    <scope>NUCLEOTIDE SEQUENCE [LARGE SCALE GENOMIC DNA]</scope>
    <source>
        <strain evidence="6 7">CBS 1879</strain>
    </source>
</reference>
<dbReference type="PANTHER" id="PTHR23291">
    <property type="entry name" value="BAX INHIBITOR-RELATED"/>
    <property type="match status" value="1"/>
</dbReference>
<dbReference type="RefSeq" id="XP_017992813.1">
    <property type="nucleotide sequence ID" value="XM_018136814.1"/>
</dbReference>
<organism evidence="6 7">
    <name type="scientific">Malassezia pachydermatis</name>
    <dbReference type="NCBI Taxonomy" id="77020"/>
    <lineage>
        <taxon>Eukaryota</taxon>
        <taxon>Fungi</taxon>
        <taxon>Dikarya</taxon>
        <taxon>Basidiomycota</taxon>
        <taxon>Ustilaginomycotina</taxon>
        <taxon>Malasseziomycetes</taxon>
        <taxon>Malasseziales</taxon>
        <taxon>Malasseziaceae</taxon>
        <taxon>Malassezia</taxon>
    </lineage>
</organism>
<dbReference type="OrthoDB" id="7933078at2759"/>
<evidence type="ECO:0000313" key="6">
    <source>
        <dbReference type="EMBL" id="KOS15181.1"/>
    </source>
</evidence>